<accession>A0AAE5S835</accession>
<comment type="caution">
    <text evidence="1">The sequence shown here is derived from an EMBL/GenBank/DDBJ whole genome shotgun (WGS) entry which is preliminary data.</text>
</comment>
<reference evidence="1 2" key="1">
    <citation type="submission" date="2017-03" db="EMBL/GenBank/DDBJ databases">
        <authorList>
            <person name="Hulin M.T."/>
        </authorList>
    </citation>
    <scope>NUCLEOTIDE SEQUENCE [LARGE SCALE GENOMIC DNA]</scope>
    <source>
        <strain evidence="1 2">5264</strain>
    </source>
</reference>
<evidence type="ECO:0008006" key="3">
    <source>
        <dbReference type="Google" id="ProtNLM"/>
    </source>
</evidence>
<dbReference type="EMBL" id="NBAQ01000005">
    <property type="protein sequence ID" value="POQ03996.1"/>
    <property type="molecule type" value="Genomic_DNA"/>
</dbReference>
<evidence type="ECO:0000313" key="1">
    <source>
        <dbReference type="EMBL" id="POQ03996.1"/>
    </source>
</evidence>
<dbReference type="PANTHER" id="PTHR34301:SF8">
    <property type="entry name" value="ATPASE DOMAIN-CONTAINING PROTEIN"/>
    <property type="match status" value="1"/>
</dbReference>
<name>A0AAE5S835_PSESY</name>
<dbReference type="InterPro" id="IPR027417">
    <property type="entry name" value="P-loop_NTPase"/>
</dbReference>
<dbReference type="PANTHER" id="PTHR34301">
    <property type="entry name" value="DNA-BINDING PROTEIN-RELATED"/>
    <property type="match status" value="1"/>
</dbReference>
<protein>
    <recommendedName>
        <fullName evidence="3">ATP-binding protein</fullName>
    </recommendedName>
</protein>
<dbReference type="Proteomes" id="UP000237295">
    <property type="component" value="Unassembled WGS sequence"/>
</dbReference>
<dbReference type="Gene3D" id="3.40.50.300">
    <property type="entry name" value="P-loop containing nucleotide triphosphate hydrolases"/>
    <property type="match status" value="1"/>
</dbReference>
<dbReference type="AlphaFoldDB" id="A0AAE5S835"/>
<sequence>MNNIQHFEGCAVVRESIQQKITDLAEQFEQASQGLVSITKPLSTFEFENGVYGVLFIKPNKRLAKIFSTDREVIVLITNFQDQQQRTIQALKSQISESNGRLEGSLAIVVHADPEGDRKLKNWGREQGLAILPISARDNMSDPATFERDLLQDFFTNDPFDVTGPVSDDARFFGRRAEALDIARQLRNGQIRSSLGIRKIGKTSILNRILHEARTHQDCVCVMIDCSKDDVWEQEAIELLNSIGESITAAATSNPKYAEVLRTRNRKSTLSDARSSLLASIQKTEGTVIIFFDEVDYITPGSPTAKEAWTENFNPFWRNLRVVVQECARLEKKLSLLVCGVSSKWFKEESINGVENAVLAFIPEEYLSPLASTASAAMIRATSKVAGLAFDDATAEWIGNACGNMPYWTRKACSYIHRHIDVRERPCTVQKETVERLVKDFVEVEGAAIAEVALNHLFRVHPEVYHPAKSLFEGQSLHKSDPLTSTLLRYGVFRDDHGSIKLGSMMIVEGLKLYEQKRTASTEAVHEVELPALSNLKLKLDEWADELALINASRNILERKLRGLALNFIKFSCLQDKSKGSPSERIQKCIEKTRIDKLKHLPPDDLIEKLLWSELVRIVEKEWTLFSPIFNDLRLLKEHALVVNDRPDTHAKDVDGADIAHYRRSLRWLEDAVQRASS</sequence>
<organism evidence="1 2">
    <name type="scientific">Pseudomonas syringae pv. syringae</name>
    <dbReference type="NCBI Taxonomy" id="321"/>
    <lineage>
        <taxon>Bacteria</taxon>
        <taxon>Pseudomonadati</taxon>
        <taxon>Pseudomonadota</taxon>
        <taxon>Gammaproteobacteria</taxon>
        <taxon>Pseudomonadales</taxon>
        <taxon>Pseudomonadaceae</taxon>
        <taxon>Pseudomonas</taxon>
        <taxon>Pseudomonas syringae</taxon>
    </lineage>
</organism>
<gene>
    <name evidence="1" type="ORF">CXB42_11105</name>
</gene>
<evidence type="ECO:0000313" key="2">
    <source>
        <dbReference type="Proteomes" id="UP000237295"/>
    </source>
</evidence>
<dbReference type="SUPFAM" id="SSF52540">
    <property type="entry name" value="P-loop containing nucleoside triphosphate hydrolases"/>
    <property type="match status" value="1"/>
</dbReference>
<proteinExistence type="predicted"/>